<dbReference type="Proteomes" id="UP001280121">
    <property type="component" value="Unassembled WGS sequence"/>
</dbReference>
<keyword evidence="2" id="KW-1185">Reference proteome</keyword>
<organism evidence="1 2">
    <name type="scientific">Dipteronia dyeriana</name>
    <dbReference type="NCBI Taxonomy" id="168575"/>
    <lineage>
        <taxon>Eukaryota</taxon>
        <taxon>Viridiplantae</taxon>
        <taxon>Streptophyta</taxon>
        <taxon>Embryophyta</taxon>
        <taxon>Tracheophyta</taxon>
        <taxon>Spermatophyta</taxon>
        <taxon>Magnoliopsida</taxon>
        <taxon>eudicotyledons</taxon>
        <taxon>Gunneridae</taxon>
        <taxon>Pentapetalae</taxon>
        <taxon>rosids</taxon>
        <taxon>malvids</taxon>
        <taxon>Sapindales</taxon>
        <taxon>Sapindaceae</taxon>
        <taxon>Hippocastanoideae</taxon>
        <taxon>Acereae</taxon>
        <taxon>Dipteronia</taxon>
    </lineage>
</organism>
<reference evidence="1" key="1">
    <citation type="journal article" date="2023" name="Plant J.">
        <title>Genome sequences and population genomics provide insights into the demographic history, inbreeding, and mutation load of two 'living fossil' tree species of Dipteronia.</title>
        <authorList>
            <person name="Feng Y."/>
            <person name="Comes H.P."/>
            <person name="Chen J."/>
            <person name="Zhu S."/>
            <person name="Lu R."/>
            <person name="Zhang X."/>
            <person name="Li P."/>
            <person name="Qiu J."/>
            <person name="Olsen K.M."/>
            <person name="Qiu Y."/>
        </authorList>
    </citation>
    <scope>NUCLEOTIDE SEQUENCE</scope>
    <source>
        <strain evidence="1">KIB01</strain>
    </source>
</reference>
<dbReference type="SUPFAM" id="SSF56219">
    <property type="entry name" value="DNase I-like"/>
    <property type="match status" value="1"/>
</dbReference>
<dbReference type="PANTHER" id="PTHR33710">
    <property type="entry name" value="BNAC02G09200D PROTEIN"/>
    <property type="match status" value="1"/>
</dbReference>
<evidence type="ECO:0000313" key="1">
    <source>
        <dbReference type="EMBL" id="KAK2665817.1"/>
    </source>
</evidence>
<dbReference type="Gene3D" id="3.60.10.10">
    <property type="entry name" value="Endonuclease/exonuclease/phosphatase"/>
    <property type="match status" value="1"/>
</dbReference>
<accession>A0AAE0CW68</accession>
<protein>
    <submittedName>
        <fullName evidence="1">Uncharacterized protein</fullName>
    </submittedName>
</protein>
<dbReference type="PANTHER" id="PTHR33710:SF71">
    <property type="entry name" value="ENDONUCLEASE_EXONUCLEASE_PHOSPHATASE DOMAIN-CONTAINING PROTEIN"/>
    <property type="match status" value="1"/>
</dbReference>
<proteinExistence type="predicted"/>
<dbReference type="AlphaFoldDB" id="A0AAE0CW68"/>
<evidence type="ECO:0000313" key="2">
    <source>
        <dbReference type="Proteomes" id="UP001280121"/>
    </source>
</evidence>
<dbReference type="EMBL" id="JANJYI010000001">
    <property type="protein sequence ID" value="KAK2665817.1"/>
    <property type="molecule type" value="Genomic_DNA"/>
</dbReference>
<gene>
    <name evidence="1" type="ORF">Ddye_004391</name>
</gene>
<sequence>MLRLSIDLLEHLRLSNAVSVGANTVKPNGKFLSSCCISEIDWDGGGGGGGDSAFVKEAKEEEDVRERGSCHGGGGCVMKDDSIGGSSDFELGPWMRATGSPRQNMFRTHYSDPGDAPYRNNGVSGFRGAGGYVNRGRYSVSWSKSIDGANRDDNDDRLERLNDEELDGDLQIICDKTKEGNDGDYWEVVSVTSVETHTHGKLEDDDLGRRTIAALHWDKVGLNNLNSVVEMEYGNGMGLKGYGEGAVKRGMIEMNAVCFSPAIKKSKGEPENDTITDEILTGRGSSPRDCFVMETICDNIVMENLRVKLGFEAKLVVNREGNSGGLCLFWKVDVVISLLSYSRFHIDTSVESCNGKRWRLMGFYSHPNSTQRIHRWTLLRRLADCGLKDLGFVGPPFTWSNRRDPPHEINERLDRCVTNVEWQNLFPRATISHLPYWKPDHKPLLLHLEEFMGRQRDIGLIFHY</sequence>
<comment type="caution">
    <text evidence="1">The sequence shown here is derived from an EMBL/GenBank/DDBJ whole genome shotgun (WGS) entry which is preliminary data.</text>
</comment>
<dbReference type="InterPro" id="IPR036691">
    <property type="entry name" value="Endo/exonu/phosph_ase_sf"/>
</dbReference>
<name>A0AAE0CW68_9ROSI</name>